<feature type="region of interest" description="Disordered" evidence="1">
    <location>
        <begin position="1"/>
        <end position="21"/>
    </location>
</feature>
<keyword evidence="3" id="KW-1185">Reference proteome</keyword>
<dbReference type="Proteomes" id="UP001055307">
    <property type="component" value="Unassembled WGS sequence"/>
</dbReference>
<organism evidence="2 3">
    <name type="scientific">Methylobacterium bullatum</name>
    <dbReference type="NCBI Taxonomy" id="570505"/>
    <lineage>
        <taxon>Bacteria</taxon>
        <taxon>Pseudomonadati</taxon>
        <taxon>Pseudomonadota</taxon>
        <taxon>Alphaproteobacteria</taxon>
        <taxon>Hyphomicrobiales</taxon>
        <taxon>Methylobacteriaceae</taxon>
        <taxon>Methylobacterium</taxon>
    </lineage>
</organism>
<evidence type="ECO:0000313" key="2">
    <source>
        <dbReference type="EMBL" id="GJD40054.1"/>
    </source>
</evidence>
<protein>
    <submittedName>
        <fullName evidence="2">Uncharacterized protein</fullName>
    </submittedName>
</protein>
<comment type="caution">
    <text evidence="2">The sequence shown here is derived from an EMBL/GenBank/DDBJ whole genome shotgun (WGS) entry which is preliminary data.</text>
</comment>
<dbReference type="AlphaFoldDB" id="A0AAV4Z7A8"/>
<name>A0AAV4Z7A8_9HYPH</name>
<proteinExistence type="predicted"/>
<dbReference type="EMBL" id="BPQF01000011">
    <property type="protein sequence ID" value="GJD40054.1"/>
    <property type="molecule type" value="Genomic_DNA"/>
</dbReference>
<evidence type="ECO:0000313" key="3">
    <source>
        <dbReference type="Proteomes" id="UP001055307"/>
    </source>
</evidence>
<accession>A0AAV4Z7A8</accession>
<feature type="compositionally biased region" description="Low complexity" evidence="1">
    <location>
        <begin position="1"/>
        <end position="14"/>
    </location>
</feature>
<reference evidence="2" key="1">
    <citation type="journal article" date="2016" name="Front. Microbiol.">
        <title>Genome Sequence of the Piezophilic, Mesophilic Sulfate-Reducing Bacterium Desulfovibrio indicus J2T.</title>
        <authorList>
            <person name="Cao J."/>
            <person name="Maignien L."/>
            <person name="Shao Z."/>
            <person name="Alain K."/>
            <person name="Jebbar M."/>
        </authorList>
    </citation>
    <scope>NUCLEOTIDE SEQUENCE</scope>
    <source>
        <strain evidence="2">DSM 21893</strain>
    </source>
</reference>
<sequence>MSIVRVASRASMARATRKRRVSNIASVPAPAAKTVSRFREGVLPANP</sequence>
<reference evidence="2" key="2">
    <citation type="submission" date="2021-08" db="EMBL/GenBank/DDBJ databases">
        <authorList>
            <person name="Tani A."/>
            <person name="Ola A."/>
            <person name="Ogura Y."/>
            <person name="Katsura K."/>
            <person name="Hayashi T."/>
        </authorList>
    </citation>
    <scope>NUCLEOTIDE SEQUENCE</scope>
    <source>
        <strain evidence="2">DSM 21893</strain>
    </source>
</reference>
<gene>
    <name evidence="2" type="ORF">OICFNHDK_2519</name>
</gene>
<evidence type="ECO:0000256" key="1">
    <source>
        <dbReference type="SAM" id="MobiDB-lite"/>
    </source>
</evidence>